<dbReference type="SUPFAM" id="SSF55920">
    <property type="entry name" value="Creatinase/aminopeptidase"/>
    <property type="match status" value="1"/>
</dbReference>
<dbReference type="InterPro" id="IPR032416">
    <property type="entry name" value="Peptidase_M24_C"/>
</dbReference>
<evidence type="ECO:0000256" key="2">
    <source>
        <dbReference type="ARBA" id="ARBA00022723"/>
    </source>
</evidence>
<dbReference type="Proteomes" id="UP000677054">
    <property type="component" value="Unassembled WGS sequence"/>
</dbReference>
<keyword evidence="2 4" id="KW-0479">Metal-binding</keyword>
<dbReference type="Pfam" id="PF16189">
    <property type="entry name" value="Creatinase_N_2"/>
    <property type="match status" value="1"/>
</dbReference>
<dbReference type="InterPro" id="IPR000587">
    <property type="entry name" value="Creatinase_N"/>
</dbReference>
<evidence type="ECO:0000259" key="7">
    <source>
        <dbReference type="Pfam" id="PF16188"/>
    </source>
</evidence>
<dbReference type="EMBL" id="CAJPEV010000034">
    <property type="protein sequence ID" value="CAG0879201.1"/>
    <property type="molecule type" value="Genomic_DNA"/>
</dbReference>
<dbReference type="InterPro" id="IPR000994">
    <property type="entry name" value="Pept_M24"/>
</dbReference>
<dbReference type="EMBL" id="LR899551">
    <property type="protein sequence ID" value="CAD7240462.1"/>
    <property type="molecule type" value="Genomic_DNA"/>
</dbReference>
<feature type="domain" description="Peptidase M24" evidence="5">
    <location>
        <begin position="398"/>
        <end position="573"/>
    </location>
</feature>
<evidence type="ECO:0000313" key="9">
    <source>
        <dbReference type="Proteomes" id="UP000677054"/>
    </source>
</evidence>
<dbReference type="Pfam" id="PF16188">
    <property type="entry name" value="Peptidase_M24_C"/>
    <property type="match status" value="1"/>
</dbReference>
<evidence type="ECO:0000256" key="4">
    <source>
        <dbReference type="RuleBase" id="RU000590"/>
    </source>
</evidence>
<dbReference type="InterPro" id="IPR036005">
    <property type="entry name" value="Creatinase/aminopeptidase-like"/>
</dbReference>
<proteinExistence type="inferred from homology"/>
<dbReference type="OrthoDB" id="9995434at2759"/>
<feature type="domain" description="Peptidase M24 C-terminal" evidence="7">
    <location>
        <begin position="600"/>
        <end position="664"/>
    </location>
</feature>
<evidence type="ECO:0000256" key="3">
    <source>
        <dbReference type="ARBA" id="ARBA00022801"/>
    </source>
</evidence>
<dbReference type="PANTHER" id="PTHR43763:SF6">
    <property type="entry name" value="XAA-PRO AMINOPEPTIDASE 1"/>
    <property type="match status" value="1"/>
</dbReference>
<dbReference type="CDD" id="cd01085">
    <property type="entry name" value="APP"/>
    <property type="match status" value="1"/>
</dbReference>
<dbReference type="Gene3D" id="3.40.350.10">
    <property type="entry name" value="Creatinase/prolidase N-terminal domain"/>
    <property type="match status" value="2"/>
</dbReference>
<dbReference type="FunFam" id="3.40.350.10:FF:000003">
    <property type="entry name" value="Xaa-pro aminopeptidase P"/>
    <property type="match status" value="1"/>
</dbReference>
<dbReference type="GO" id="GO:0005737">
    <property type="term" value="C:cytoplasm"/>
    <property type="evidence" value="ECO:0007669"/>
    <property type="project" value="UniProtKB-ARBA"/>
</dbReference>
<dbReference type="Gene3D" id="3.90.230.10">
    <property type="entry name" value="Creatinase/methionine aminopeptidase superfamily"/>
    <property type="match status" value="1"/>
</dbReference>
<dbReference type="Pfam" id="PF00557">
    <property type="entry name" value="Peptidase_M24"/>
    <property type="match status" value="1"/>
</dbReference>
<name>A0A7R8WYD3_9CRUS</name>
<evidence type="ECO:0000313" key="8">
    <source>
        <dbReference type="EMBL" id="CAD7240462.1"/>
    </source>
</evidence>
<dbReference type="PROSITE" id="PS00491">
    <property type="entry name" value="PROLINE_PEPTIDASE"/>
    <property type="match status" value="1"/>
</dbReference>
<dbReference type="AlphaFoldDB" id="A0A7R8WYD3"/>
<dbReference type="InterPro" id="IPR029149">
    <property type="entry name" value="Creatin/AminoP/Spt16_N"/>
</dbReference>
<dbReference type="SUPFAM" id="SSF53092">
    <property type="entry name" value="Creatinase/prolidase N-terminal domain"/>
    <property type="match status" value="1"/>
</dbReference>
<comment type="similarity">
    <text evidence="1 4">Belongs to the peptidase M24B family.</text>
</comment>
<dbReference type="InterPro" id="IPR050422">
    <property type="entry name" value="X-Pro_aminopeptidase_P"/>
</dbReference>
<dbReference type="PROSITE" id="PS51257">
    <property type="entry name" value="PROKAR_LIPOPROTEIN"/>
    <property type="match status" value="1"/>
</dbReference>
<dbReference type="InterPro" id="IPR001131">
    <property type="entry name" value="Peptidase_M24B_aminopep-P_CS"/>
</dbReference>
<dbReference type="PANTHER" id="PTHR43763">
    <property type="entry name" value="XAA-PRO AMINOPEPTIDASE 1"/>
    <property type="match status" value="1"/>
</dbReference>
<dbReference type="GO" id="GO:0046872">
    <property type="term" value="F:metal ion binding"/>
    <property type="evidence" value="ECO:0007669"/>
    <property type="project" value="UniProtKB-KW"/>
</dbReference>
<evidence type="ECO:0000259" key="6">
    <source>
        <dbReference type="Pfam" id="PF01321"/>
    </source>
</evidence>
<feature type="domain" description="Creatinase N-terminal" evidence="6">
    <location>
        <begin position="91"/>
        <end position="202"/>
    </location>
</feature>
<accession>A0A7R8WYD3</accession>
<evidence type="ECO:0000256" key="1">
    <source>
        <dbReference type="ARBA" id="ARBA00008766"/>
    </source>
</evidence>
<dbReference type="InterPro" id="IPR033740">
    <property type="entry name" value="Pept_M24B"/>
</dbReference>
<evidence type="ECO:0000259" key="5">
    <source>
        <dbReference type="Pfam" id="PF00557"/>
    </source>
</evidence>
<keyword evidence="9" id="KW-1185">Reference proteome</keyword>
<keyword evidence="3" id="KW-0378">Hydrolase</keyword>
<organism evidence="8">
    <name type="scientific">Darwinula stevensoni</name>
    <dbReference type="NCBI Taxonomy" id="69355"/>
    <lineage>
        <taxon>Eukaryota</taxon>
        <taxon>Metazoa</taxon>
        <taxon>Ecdysozoa</taxon>
        <taxon>Arthropoda</taxon>
        <taxon>Crustacea</taxon>
        <taxon>Oligostraca</taxon>
        <taxon>Ostracoda</taxon>
        <taxon>Podocopa</taxon>
        <taxon>Podocopida</taxon>
        <taxon>Darwinulocopina</taxon>
        <taxon>Darwinuloidea</taxon>
        <taxon>Darwinulidae</taxon>
        <taxon>Darwinula</taxon>
    </lineage>
</organism>
<gene>
    <name evidence="8" type="ORF">DSTB1V02_LOCUS485</name>
</gene>
<reference evidence="8" key="1">
    <citation type="submission" date="2020-11" db="EMBL/GenBank/DDBJ databases">
        <authorList>
            <person name="Tran Van P."/>
        </authorList>
    </citation>
    <scope>NUCLEOTIDE SEQUENCE</scope>
</reference>
<dbReference type="Pfam" id="PF01321">
    <property type="entry name" value="Creatinase_N"/>
    <property type="match status" value="1"/>
</dbReference>
<dbReference type="GO" id="GO:0070006">
    <property type="term" value="F:metalloaminopeptidase activity"/>
    <property type="evidence" value="ECO:0007669"/>
    <property type="project" value="InterPro"/>
</dbReference>
<sequence>MRVFETFCDCEEGVKRMGLEGNGSFVLLVGSCVISYRPDVVVQDGNSRRVIREVALKDRSNCTDGTSWPPNRVNTTQRLADLRSKISGRYDAFFIPTADPHLAEYGPECHDRRSWISGFDGSAGTAIVTTKKAALWTDGRYFLQADQQLDCNWLLMKSGMEGVPTKEEWLKSELVAGDKLAADPKLMAADEWMTLSKTLSEEDILLESEEKNPIDEIWSDRPKCSSDPIYAHKIEFAGKSWQEKVADLRKTLEEKKVDAIVVTAMDEVAWLYNLRGYDIKNNPVFAGFAIVDKQTAYLFVSEDRWTEEIYLHFNLLPGTSQCSRSSDCVYLQKYEEFLGTLERLQGGWEKVFIPSKYSYSGGASYAVHQLIEEGKIVQEPSPVLFTKARKNPTEVQGMINSHRRDSVALIGFLAMLEKEVKQGKPWDEMKAARELEKYRRAETNNMGLSFGSISAFGPNGAVIHYSPANETNRAIDDSSLYLLDSGGQYLDGTTDVTRTMHYGSPTPFQKEAYTRVLMGAIDLARTVFPKGTTDVAVDLAARGPLFSAGLNYRHGTGHGIGMFLHVHEEPGYYEDGQFGIRLETIVRVVKKNLTHDFDGPYYGFEPITLVPFEPNLIDVNIMSEEQLNWLDEYHARVRREIGGELLKRRNGHAYSWLMIKTQPLSKNQNVFGRGATNIPSILLLLFLSSIEIHRWL</sequence>
<protein>
    <submittedName>
        <fullName evidence="8">Uncharacterized protein</fullName>
    </submittedName>
</protein>